<dbReference type="GO" id="GO:0003677">
    <property type="term" value="F:DNA binding"/>
    <property type="evidence" value="ECO:0007669"/>
    <property type="project" value="TreeGrafter"/>
</dbReference>
<dbReference type="Proteomes" id="UP000613580">
    <property type="component" value="Unassembled WGS sequence"/>
</dbReference>
<accession>A0A8H6S3E7</accession>
<feature type="compositionally biased region" description="Basic and acidic residues" evidence="1">
    <location>
        <begin position="1"/>
        <end position="27"/>
    </location>
</feature>
<dbReference type="OrthoDB" id="9996895at2759"/>
<dbReference type="SMART" id="SM00382">
    <property type="entry name" value="AAA"/>
    <property type="match status" value="1"/>
</dbReference>
<gene>
    <name evidence="3" type="ORF">HMN09_01231600</name>
</gene>
<dbReference type="GO" id="GO:0005524">
    <property type="term" value="F:ATP binding"/>
    <property type="evidence" value="ECO:0007669"/>
    <property type="project" value="InterPro"/>
</dbReference>
<evidence type="ECO:0000313" key="3">
    <source>
        <dbReference type="EMBL" id="KAF7292475.1"/>
    </source>
</evidence>
<dbReference type="GO" id="GO:0016887">
    <property type="term" value="F:ATP hydrolysis activity"/>
    <property type="evidence" value="ECO:0007669"/>
    <property type="project" value="InterPro"/>
</dbReference>
<dbReference type="AlphaFoldDB" id="A0A8H6S3E7"/>
<dbReference type="InterPro" id="IPR027417">
    <property type="entry name" value="P-loop_NTPase"/>
</dbReference>
<dbReference type="PANTHER" id="PTHR23389">
    <property type="entry name" value="CHROMOSOME TRANSMISSION FIDELITY FACTOR 18"/>
    <property type="match status" value="1"/>
</dbReference>
<feature type="compositionally biased region" description="Low complexity" evidence="1">
    <location>
        <begin position="116"/>
        <end position="126"/>
    </location>
</feature>
<dbReference type="InterPro" id="IPR003959">
    <property type="entry name" value="ATPase_AAA_core"/>
</dbReference>
<proteinExistence type="predicted"/>
<dbReference type="Gene3D" id="3.40.50.300">
    <property type="entry name" value="P-loop containing nucleotide triphosphate hydrolases"/>
    <property type="match status" value="1"/>
</dbReference>
<dbReference type="InterPro" id="IPR003593">
    <property type="entry name" value="AAA+_ATPase"/>
</dbReference>
<reference evidence="3" key="1">
    <citation type="submission" date="2020-05" db="EMBL/GenBank/DDBJ databases">
        <title>Mycena genomes resolve the evolution of fungal bioluminescence.</title>
        <authorList>
            <person name="Tsai I.J."/>
        </authorList>
    </citation>
    <scope>NUCLEOTIDE SEQUENCE</scope>
    <source>
        <strain evidence="3">110903Hualien_Pintung</strain>
    </source>
</reference>
<dbReference type="GO" id="GO:0005634">
    <property type="term" value="C:nucleus"/>
    <property type="evidence" value="ECO:0007669"/>
    <property type="project" value="TreeGrafter"/>
</dbReference>
<dbReference type="PANTHER" id="PTHR23389:SF21">
    <property type="entry name" value="ATPASE FAMILY AAA DOMAIN-CONTAINING PROTEIN 5"/>
    <property type="match status" value="1"/>
</dbReference>
<name>A0A8H6S3E7_MYCCL</name>
<feature type="region of interest" description="Disordered" evidence="1">
    <location>
        <begin position="147"/>
        <end position="175"/>
    </location>
</feature>
<feature type="region of interest" description="Disordered" evidence="1">
    <location>
        <begin position="1"/>
        <end position="44"/>
    </location>
</feature>
<dbReference type="Pfam" id="PF00004">
    <property type="entry name" value="AAA"/>
    <property type="match status" value="1"/>
</dbReference>
<keyword evidence="4" id="KW-1185">Reference proteome</keyword>
<evidence type="ECO:0000256" key="1">
    <source>
        <dbReference type="SAM" id="MobiDB-lite"/>
    </source>
</evidence>
<dbReference type="SUPFAM" id="SSF52540">
    <property type="entry name" value="P-loop containing nucleoside triphosphate hydrolases"/>
    <property type="match status" value="1"/>
</dbReference>
<dbReference type="EMBL" id="JACAZE010000022">
    <property type="protein sequence ID" value="KAF7292475.1"/>
    <property type="molecule type" value="Genomic_DNA"/>
</dbReference>
<sequence length="660" mass="73820">MKRKADTGKQKTLFDHFKKVSPKHEPEVIEVPDEQPPVPPPPAVIDLTLDSSPAPAARTHRTEIAAAKPTYSIFQPRAKLTNNAVESTTSSSTSSIPSIPTPFPSNETQHVQGPQTTFTTSSFPSRLTTREGSVAFDEAWSYRVDSDAPETSRYLKRERASENANATSEEHKQHPAIAAVAAIDSTSSPDALWTDHWQPKRADDVLGNAENAGYLRDWLNALEIRFETGSRGAKRTVKRSVARPAKRRRRSEDEFEWIVSDASDYSEPEVFDGGRDDDDFEPGNRSLPAFSPFDKHLTNTILLHGPSGCGKTAAVYACAEELDWEVFEVHPGVGKRNGASLETLVGDVGKNHLVRRTGRKKEDQGTDFGFVVPKQESGARQSLILLEEVDILYRDDANFWPAVVKLIKDCKRPVICTCNDISLVPVDDLPLQTTLHFRPCSAEEAGPYLEALSYAAGYAVERDALVELYCENLDLRRSIHHLQVGLASRPDHGEGDCFIEWTTVSKREDLKYADTLSYMDAYLTRNGKATIFGTSEWVASANDELGHPVVADADEDSFGLYEADRTIVAAVTRQTHARRPRVGSEYVRLIDKLKEHRALAVGVMQRGEAHTEYIPWLRQIVVAEDELETQWQQKGRRGTRSRRYERNIEVEDDLRELLLA</sequence>
<feature type="compositionally biased region" description="Pro residues" evidence="1">
    <location>
        <begin position="34"/>
        <end position="43"/>
    </location>
</feature>
<organism evidence="3 4">
    <name type="scientific">Mycena chlorophos</name>
    <name type="common">Agaric fungus</name>
    <name type="synonym">Agaricus chlorophos</name>
    <dbReference type="NCBI Taxonomy" id="658473"/>
    <lineage>
        <taxon>Eukaryota</taxon>
        <taxon>Fungi</taxon>
        <taxon>Dikarya</taxon>
        <taxon>Basidiomycota</taxon>
        <taxon>Agaricomycotina</taxon>
        <taxon>Agaricomycetes</taxon>
        <taxon>Agaricomycetidae</taxon>
        <taxon>Agaricales</taxon>
        <taxon>Marasmiineae</taxon>
        <taxon>Mycenaceae</taxon>
        <taxon>Mycena</taxon>
    </lineage>
</organism>
<feature type="region of interest" description="Disordered" evidence="1">
    <location>
        <begin position="106"/>
        <end position="126"/>
    </location>
</feature>
<feature type="compositionally biased region" description="Polar residues" evidence="1">
    <location>
        <begin position="106"/>
        <end position="115"/>
    </location>
</feature>
<comment type="caution">
    <text evidence="3">The sequence shown here is derived from an EMBL/GenBank/DDBJ whole genome shotgun (WGS) entry which is preliminary data.</text>
</comment>
<protein>
    <submittedName>
        <fullName evidence="3">AAA family protein</fullName>
    </submittedName>
</protein>
<evidence type="ECO:0000259" key="2">
    <source>
        <dbReference type="SMART" id="SM00382"/>
    </source>
</evidence>
<evidence type="ECO:0000313" key="4">
    <source>
        <dbReference type="Proteomes" id="UP000613580"/>
    </source>
</evidence>
<feature type="domain" description="AAA+ ATPase" evidence="2">
    <location>
        <begin position="297"/>
        <end position="441"/>
    </location>
</feature>